<evidence type="ECO:0000313" key="2">
    <source>
        <dbReference type="Proteomes" id="UP001348149"/>
    </source>
</evidence>
<sequence>MAGLGQLFGQKQLLVLNFLQAGFVGFDQGLVVRIDEAINELRRFAIHLCDLALNRRPVFFD</sequence>
<keyword evidence="2" id="KW-1185">Reference proteome</keyword>
<proteinExistence type="predicted"/>
<dbReference type="Proteomes" id="UP001348149">
    <property type="component" value="Unassembled WGS sequence"/>
</dbReference>
<evidence type="ECO:0000313" key="1">
    <source>
        <dbReference type="EMBL" id="MEC3863169.1"/>
    </source>
</evidence>
<gene>
    <name evidence="1" type="ORF">VK792_17895</name>
</gene>
<reference evidence="1 2" key="1">
    <citation type="submission" date="2024-01" db="EMBL/GenBank/DDBJ databases">
        <title>Mesobacterium rodlantinim sp. nov., isolated from shallow sea hydrothermal systems off Kueishantao Island.</title>
        <authorList>
            <person name="Su Z."/>
            <person name="Tang K."/>
        </authorList>
    </citation>
    <scope>NUCLEOTIDE SEQUENCE [LARGE SCALE GENOMIC DNA]</scope>
    <source>
        <strain evidence="1 2">TK19101</strain>
    </source>
</reference>
<name>A0ABU6HMM0_9RHOB</name>
<comment type="caution">
    <text evidence="1">The sequence shown here is derived from an EMBL/GenBank/DDBJ whole genome shotgun (WGS) entry which is preliminary data.</text>
</comment>
<protein>
    <submittedName>
        <fullName evidence="1">Uncharacterized protein</fullName>
    </submittedName>
</protein>
<dbReference type="RefSeq" id="WP_326299238.1">
    <property type="nucleotide sequence ID" value="NZ_JAYLLH010000040.1"/>
</dbReference>
<organism evidence="1 2">
    <name type="scientific">Mesobacterium hydrothermale</name>
    <dbReference type="NCBI Taxonomy" id="3111907"/>
    <lineage>
        <taxon>Bacteria</taxon>
        <taxon>Pseudomonadati</taxon>
        <taxon>Pseudomonadota</taxon>
        <taxon>Alphaproteobacteria</taxon>
        <taxon>Rhodobacterales</taxon>
        <taxon>Roseobacteraceae</taxon>
        <taxon>Mesobacterium</taxon>
    </lineage>
</organism>
<dbReference type="EMBL" id="JAYLLH010000040">
    <property type="protein sequence ID" value="MEC3863169.1"/>
    <property type="molecule type" value="Genomic_DNA"/>
</dbReference>
<accession>A0ABU6HMM0</accession>